<comment type="caution">
    <text evidence="1">The sequence shown here is derived from an EMBL/GenBank/DDBJ whole genome shotgun (WGS) entry which is preliminary data.</text>
</comment>
<proteinExistence type="predicted"/>
<protein>
    <submittedName>
        <fullName evidence="1">Uncharacterized protein</fullName>
    </submittedName>
</protein>
<dbReference type="Proteomes" id="UP000533637">
    <property type="component" value="Unassembled WGS sequence"/>
</dbReference>
<accession>A0ABR6KMR5</accession>
<reference evidence="1 2" key="1">
    <citation type="submission" date="2020-08" db="EMBL/GenBank/DDBJ databases">
        <title>Genomic Encyclopedia of Type Strains, Phase IV (KMG-IV): sequencing the most valuable type-strain genomes for metagenomic binning, comparative biology and taxonomic classification.</title>
        <authorList>
            <person name="Goeker M."/>
        </authorList>
    </citation>
    <scope>NUCLEOTIDE SEQUENCE [LARGE SCALE GENOMIC DNA]</scope>
    <source>
        <strain evidence="1 2">DSM 102983</strain>
    </source>
</reference>
<name>A0ABR6KMR5_9BACT</name>
<evidence type="ECO:0000313" key="2">
    <source>
        <dbReference type="Proteomes" id="UP000533637"/>
    </source>
</evidence>
<keyword evidence="2" id="KW-1185">Reference proteome</keyword>
<gene>
    <name evidence="1" type="ORF">GGQ57_002635</name>
</gene>
<evidence type="ECO:0000313" key="1">
    <source>
        <dbReference type="EMBL" id="MBB4622735.1"/>
    </source>
</evidence>
<dbReference type="EMBL" id="JACHOC010000004">
    <property type="protein sequence ID" value="MBB4622735.1"/>
    <property type="molecule type" value="Genomic_DNA"/>
</dbReference>
<sequence>MTVASTGFIPGATIGAVGGATSGFVLNTGNSLMDGERFGGALQSGLMGGLTPSNYNLGNTIKSMWLY</sequence>
<dbReference type="RefSeq" id="WP_183671118.1">
    <property type="nucleotide sequence ID" value="NZ_BMPB01000012.1"/>
</dbReference>
<organism evidence="1 2">
    <name type="scientific">Parabacteroides faecis</name>
    <dbReference type="NCBI Taxonomy" id="1217282"/>
    <lineage>
        <taxon>Bacteria</taxon>
        <taxon>Pseudomonadati</taxon>
        <taxon>Bacteroidota</taxon>
        <taxon>Bacteroidia</taxon>
        <taxon>Bacteroidales</taxon>
        <taxon>Tannerellaceae</taxon>
        <taxon>Parabacteroides</taxon>
    </lineage>
</organism>